<keyword evidence="6" id="KW-1185">Reference proteome</keyword>
<accession>A0A348HCN0</accession>
<reference evidence="5 6" key="1">
    <citation type="submission" date="2018-09" db="EMBL/GenBank/DDBJ databases">
        <title>Zymobacter palmae IAM14233 (=T109) whole genome analysis.</title>
        <authorList>
            <person name="Yanase H."/>
        </authorList>
    </citation>
    <scope>NUCLEOTIDE SEQUENCE [LARGE SCALE GENOMIC DNA]</scope>
    <source>
        <strain evidence="5 6">IAM14233</strain>
    </source>
</reference>
<dbReference type="AlphaFoldDB" id="A0A348HCN0"/>
<dbReference type="PANTHER" id="PTHR30469">
    <property type="entry name" value="MULTIDRUG RESISTANCE PROTEIN MDTA"/>
    <property type="match status" value="1"/>
</dbReference>
<dbReference type="Pfam" id="PF25989">
    <property type="entry name" value="YknX_C"/>
    <property type="match status" value="1"/>
</dbReference>
<dbReference type="RefSeq" id="WP_169734011.1">
    <property type="nucleotide sequence ID" value="NZ_AP018933.1"/>
</dbReference>
<keyword evidence="2" id="KW-0175">Coiled coil</keyword>
<dbReference type="NCBIfam" id="TIGR01730">
    <property type="entry name" value="RND_mfp"/>
    <property type="match status" value="1"/>
</dbReference>
<dbReference type="STRING" id="1123510.GCA_000620025_02555"/>
<dbReference type="Proteomes" id="UP000267342">
    <property type="component" value="Chromosome"/>
</dbReference>
<feature type="domain" description="CzcB-like barrel-sandwich hybrid" evidence="3">
    <location>
        <begin position="73"/>
        <end position="224"/>
    </location>
</feature>
<evidence type="ECO:0000256" key="2">
    <source>
        <dbReference type="SAM" id="Coils"/>
    </source>
</evidence>
<dbReference type="Gene3D" id="2.40.420.20">
    <property type="match status" value="1"/>
</dbReference>
<evidence type="ECO:0000313" key="6">
    <source>
        <dbReference type="Proteomes" id="UP000267342"/>
    </source>
</evidence>
<dbReference type="InterPro" id="IPR006143">
    <property type="entry name" value="RND_pump_MFP"/>
</dbReference>
<feature type="domain" description="YknX-like C-terminal permuted SH3-like" evidence="4">
    <location>
        <begin position="321"/>
        <end position="378"/>
    </location>
</feature>
<dbReference type="GO" id="GO:0015562">
    <property type="term" value="F:efflux transmembrane transporter activity"/>
    <property type="evidence" value="ECO:0007669"/>
    <property type="project" value="TreeGrafter"/>
</dbReference>
<evidence type="ECO:0000256" key="1">
    <source>
        <dbReference type="ARBA" id="ARBA00009477"/>
    </source>
</evidence>
<sequence length="392" mass="42057">MISYGKCGRHAWWAMALVMALVMALGAQEKVWAEEPPVPLSAQRVETQYAQARTMARRVTASGRWVAREEVTVMAPLDSVRVREVLADVGMRVQQGQVLARLERNALSAQLEQSQQGIQRSRAEQVHAQSHMKETASALERARRLQPDGAISTQELEAATAAYASAQAEYEQAQATVKQMCAQTEAARIQLAHAEVRAPVAGLIIQRQVQTGALVNAQTPLFTLVRDGDLEFSAQVPASVLPDISVGMPAQLSLPSCHLPGQIRQVAAVVDSDTGYGEVRITATDGALSRLRAGTAGSVQLSLDERQALALDARALRYGNDGRSTYVFVVGADQRVKRVDVSTGGRDGEWVEISHGVTPQDTVVLAGAALLSEGERVEGVPAATHTTTSVQP</sequence>
<proteinExistence type="inferred from homology"/>
<dbReference type="Pfam" id="PF25973">
    <property type="entry name" value="BSH_CzcB"/>
    <property type="match status" value="1"/>
</dbReference>
<dbReference type="KEGG" id="zpl:ZBT109_0602"/>
<dbReference type="Gene3D" id="1.10.287.470">
    <property type="entry name" value="Helix hairpin bin"/>
    <property type="match status" value="1"/>
</dbReference>
<dbReference type="Gene3D" id="2.40.50.100">
    <property type="match status" value="1"/>
</dbReference>
<gene>
    <name evidence="5" type="ORF">ZBT109_0602</name>
</gene>
<evidence type="ECO:0000313" key="5">
    <source>
        <dbReference type="EMBL" id="BBG29382.1"/>
    </source>
</evidence>
<comment type="similarity">
    <text evidence="1">Belongs to the membrane fusion protein (MFP) (TC 8.A.1) family.</text>
</comment>
<dbReference type="GO" id="GO:1990281">
    <property type="term" value="C:efflux pump complex"/>
    <property type="evidence" value="ECO:0007669"/>
    <property type="project" value="TreeGrafter"/>
</dbReference>
<dbReference type="PANTHER" id="PTHR30469:SF15">
    <property type="entry name" value="HLYD FAMILY OF SECRETION PROTEINS"/>
    <property type="match status" value="1"/>
</dbReference>
<organism evidence="5 6">
    <name type="scientific">Zymobacter palmae</name>
    <dbReference type="NCBI Taxonomy" id="33074"/>
    <lineage>
        <taxon>Bacteria</taxon>
        <taxon>Pseudomonadati</taxon>
        <taxon>Pseudomonadota</taxon>
        <taxon>Gammaproteobacteria</taxon>
        <taxon>Oceanospirillales</taxon>
        <taxon>Halomonadaceae</taxon>
        <taxon>Zymobacter group</taxon>
        <taxon>Zymobacter</taxon>
    </lineage>
</organism>
<dbReference type="InterPro" id="IPR058647">
    <property type="entry name" value="BSH_CzcB-like"/>
</dbReference>
<protein>
    <submittedName>
        <fullName evidence="5">Membrane-fusion protein</fullName>
    </submittedName>
</protein>
<evidence type="ECO:0000259" key="3">
    <source>
        <dbReference type="Pfam" id="PF25973"/>
    </source>
</evidence>
<dbReference type="InterPro" id="IPR058637">
    <property type="entry name" value="YknX-like_C"/>
</dbReference>
<feature type="coiled-coil region" evidence="2">
    <location>
        <begin position="156"/>
        <end position="183"/>
    </location>
</feature>
<dbReference type="Gene3D" id="2.40.30.170">
    <property type="match status" value="1"/>
</dbReference>
<evidence type="ECO:0000259" key="4">
    <source>
        <dbReference type="Pfam" id="PF25989"/>
    </source>
</evidence>
<dbReference type="SUPFAM" id="SSF111369">
    <property type="entry name" value="HlyD-like secretion proteins"/>
    <property type="match status" value="1"/>
</dbReference>
<name>A0A348HCN0_9GAMM</name>
<dbReference type="EMBL" id="AP018933">
    <property type="protein sequence ID" value="BBG29382.1"/>
    <property type="molecule type" value="Genomic_DNA"/>
</dbReference>